<accession>A0A7R9H196</accession>
<organism evidence="3">
    <name type="scientific">Timema cristinae</name>
    <name type="common">Walking stick</name>
    <dbReference type="NCBI Taxonomy" id="61476"/>
    <lineage>
        <taxon>Eukaryota</taxon>
        <taxon>Metazoa</taxon>
        <taxon>Ecdysozoa</taxon>
        <taxon>Arthropoda</taxon>
        <taxon>Hexapoda</taxon>
        <taxon>Insecta</taxon>
        <taxon>Pterygota</taxon>
        <taxon>Neoptera</taxon>
        <taxon>Polyneoptera</taxon>
        <taxon>Phasmatodea</taxon>
        <taxon>Timematodea</taxon>
        <taxon>Timematoidea</taxon>
        <taxon>Timematidae</taxon>
        <taxon>Timema</taxon>
    </lineage>
</organism>
<feature type="transmembrane region" description="Helical" evidence="2">
    <location>
        <begin position="495"/>
        <end position="515"/>
    </location>
</feature>
<evidence type="ECO:0000256" key="1">
    <source>
        <dbReference type="SAM" id="MobiDB-lite"/>
    </source>
</evidence>
<dbReference type="EMBL" id="OC319435">
    <property type="protein sequence ID" value="CAD7405366.1"/>
    <property type="molecule type" value="Genomic_DNA"/>
</dbReference>
<reference evidence="3" key="1">
    <citation type="submission" date="2020-11" db="EMBL/GenBank/DDBJ databases">
        <authorList>
            <person name="Tran Van P."/>
        </authorList>
    </citation>
    <scope>NUCLEOTIDE SEQUENCE</scope>
</reference>
<keyword evidence="2" id="KW-0812">Transmembrane</keyword>
<gene>
    <name evidence="3" type="ORF">TCEB3V08_LOCUS7955</name>
</gene>
<keyword evidence="2" id="KW-1133">Transmembrane helix</keyword>
<evidence type="ECO:0000256" key="2">
    <source>
        <dbReference type="SAM" id="Phobius"/>
    </source>
</evidence>
<name>A0A7R9H196_TIMCR</name>
<keyword evidence="2" id="KW-0472">Membrane</keyword>
<dbReference type="AlphaFoldDB" id="A0A7R9H196"/>
<sequence>MAVKTIYYGIVKIKMAQKNKIDIDSEGEAAITSLSSSSSLKNDDPTNMLSSRRQIPPFGASKIHVRKTNPSANHQDPVLDPPAVPKRCHFFRYDRVGSREIFIQELVQGQLSEADKGDSRLAISHSFDQTTSTQLLKIIKTVLLIQAEGEEECSDGKQPQLLQFTLQVMEARSPVRLEVPGLDKHTRPSLESNLFTPVHLIGNLPASSVKLSSRASPKSDTLATPSSEISTLRAARSRWTTLRDSRYSMPEHVSLGKKEQDRNLTQNLQRDSQGEVNLVLLGDVESPSRAQVVHQTPFAHVLCDQIESTLAIIISVIECEQPGQTISCNENSESYSRHECGLSKKLLCRLARVFEHLDSHLLPSEYAKHHVTKLPLTYRLPQLEHIILATSQTPGTASYYPFGLYALRTNYANGLGIGKLEKVNPHLREGRVENHLGKTTPSSPDRDLNLDLPVLSSRAQHNKHVSQLRLRGGVGSMILNDSFMSMYFNGLDRRFGIGMMLVLEGIYIVILIRATQEVGYLAITKVTKISQHRKKQAPPYEREQTIRENLFSVLS</sequence>
<evidence type="ECO:0000313" key="3">
    <source>
        <dbReference type="EMBL" id="CAD7405366.1"/>
    </source>
</evidence>
<protein>
    <submittedName>
        <fullName evidence="3">Uncharacterized protein</fullName>
    </submittedName>
</protein>
<proteinExistence type="predicted"/>
<feature type="region of interest" description="Disordered" evidence="1">
    <location>
        <begin position="32"/>
        <end position="54"/>
    </location>
</feature>